<feature type="domain" description="DUF397" evidence="2">
    <location>
        <begin position="165"/>
        <end position="216"/>
    </location>
</feature>
<sequence>MHDPELRHAAETVPRDTFLGRAVYRPSDPPGVTVWTPARRDDVSAVEWLRLTYQNTTWVTQIDGVLAEDAAGPVTGGTGAGRMDHALRAALTKAALRMRFGGRAALARKRLGHLLALSECPNVARRLSRPPLRHGEKYADVKTVTRHRSRNRAKSTKGPKMQETAWQKSSFCGGGGNNCVEIRSGAESVHIRESERPALVLSSTRERLALLFEGVKTDRLDRLI</sequence>
<dbReference type="InterPro" id="IPR007278">
    <property type="entry name" value="DUF397"/>
</dbReference>
<dbReference type="RefSeq" id="WP_344087315.1">
    <property type="nucleotide sequence ID" value="NZ_BAAAHB010000009.1"/>
</dbReference>
<protein>
    <recommendedName>
        <fullName evidence="2">DUF397 domain-containing protein</fullName>
    </recommendedName>
</protein>
<evidence type="ECO:0000256" key="1">
    <source>
        <dbReference type="SAM" id="MobiDB-lite"/>
    </source>
</evidence>
<evidence type="ECO:0000259" key="2">
    <source>
        <dbReference type="Pfam" id="PF04149"/>
    </source>
</evidence>
<proteinExistence type="predicted"/>
<accession>A0ABP3JHD6</accession>
<organism evidence="3 4">
    <name type="scientific">Streptomyces stramineus</name>
    <dbReference type="NCBI Taxonomy" id="173861"/>
    <lineage>
        <taxon>Bacteria</taxon>
        <taxon>Bacillati</taxon>
        <taxon>Actinomycetota</taxon>
        <taxon>Actinomycetes</taxon>
        <taxon>Kitasatosporales</taxon>
        <taxon>Streptomycetaceae</taxon>
        <taxon>Streptomyces</taxon>
    </lineage>
</organism>
<reference evidence="4" key="1">
    <citation type="journal article" date="2019" name="Int. J. Syst. Evol. Microbiol.">
        <title>The Global Catalogue of Microorganisms (GCM) 10K type strain sequencing project: providing services to taxonomists for standard genome sequencing and annotation.</title>
        <authorList>
            <consortium name="The Broad Institute Genomics Platform"/>
            <consortium name="The Broad Institute Genome Sequencing Center for Infectious Disease"/>
            <person name="Wu L."/>
            <person name="Ma J."/>
        </authorList>
    </citation>
    <scope>NUCLEOTIDE SEQUENCE [LARGE SCALE GENOMIC DNA]</scope>
    <source>
        <strain evidence="4">JCM 10649</strain>
    </source>
</reference>
<gene>
    <name evidence="3" type="ORF">GCM10009544_14030</name>
</gene>
<comment type="caution">
    <text evidence="3">The sequence shown here is derived from an EMBL/GenBank/DDBJ whole genome shotgun (WGS) entry which is preliminary data.</text>
</comment>
<evidence type="ECO:0000313" key="4">
    <source>
        <dbReference type="Proteomes" id="UP001499895"/>
    </source>
</evidence>
<dbReference type="EMBL" id="BAAAHB010000009">
    <property type="protein sequence ID" value="GAA0452423.1"/>
    <property type="molecule type" value="Genomic_DNA"/>
</dbReference>
<name>A0ABP3JHD6_9ACTN</name>
<feature type="region of interest" description="Disordered" evidence="1">
    <location>
        <begin position="144"/>
        <end position="164"/>
    </location>
</feature>
<feature type="compositionally biased region" description="Basic residues" evidence="1">
    <location>
        <begin position="144"/>
        <end position="157"/>
    </location>
</feature>
<dbReference type="Proteomes" id="UP001499895">
    <property type="component" value="Unassembled WGS sequence"/>
</dbReference>
<keyword evidence="4" id="KW-1185">Reference proteome</keyword>
<evidence type="ECO:0000313" key="3">
    <source>
        <dbReference type="EMBL" id="GAA0452423.1"/>
    </source>
</evidence>
<dbReference type="Pfam" id="PF04149">
    <property type="entry name" value="DUF397"/>
    <property type="match status" value="1"/>
</dbReference>